<evidence type="ECO:0000256" key="1">
    <source>
        <dbReference type="SAM" id="MobiDB-lite"/>
    </source>
</evidence>
<evidence type="ECO:0000313" key="2">
    <source>
        <dbReference type="EMBL" id="KUG02911.1"/>
    </source>
</evidence>
<comment type="caution">
    <text evidence="2">The sequence shown here is derived from an EMBL/GenBank/DDBJ whole genome shotgun (WGS) entry which is preliminary data.</text>
</comment>
<gene>
    <name evidence="2" type="ORF">ASZ90_019687</name>
</gene>
<organism evidence="2">
    <name type="scientific">hydrocarbon metagenome</name>
    <dbReference type="NCBI Taxonomy" id="938273"/>
    <lineage>
        <taxon>unclassified sequences</taxon>
        <taxon>metagenomes</taxon>
        <taxon>ecological metagenomes</taxon>
    </lineage>
</organism>
<accession>A0A0W8E2L5</accession>
<reference evidence="2" key="1">
    <citation type="journal article" date="2015" name="Proc. Natl. Acad. Sci. U.S.A.">
        <title>Networks of energetic and metabolic interactions define dynamics in microbial communities.</title>
        <authorList>
            <person name="Embree M."/>
            <person name="Liu J.K."/>
            <person name="Al-Bassam M.M."/>
            <person name="Zengler K."/>
        </authorList>
    </citation>
    <scope>NUCLEOTIDE SEQUENCE</scope>
</reference>
<feature type="region of interest" description="Disordered" evidence="1">
    <location>
        <begin position="1"/>
        <end position="26"/>
    </location>
</feature>
<proteinExistence type="predicted"/>
<feature type="compositionally biased region" description="Polar residues" evidence="1">
    <location>
        <begin position="1"/>
        <end position="13"/>
    </location>
</feature>
<protein>
    <submittedName>
        <fullName evidence="2">Uncharacterized protein</fullName>
    </submittedName>
</protein>
<dbReference type="EMBL" id="LNQE01001901">
    <property type="protein sequence ID" value="KUG02911.1"/>
    <property type="molecule type" value="Genomic_DNA"/>
</dbReference>
<name>A0A0W8E2L5_9ZZZZ</name>
<dbReference type="AlphaFoldDB" id="A0A0W8E2L5"/>
<sequence length="76" mass="8277">MDNESVEISTDQGTLKAGSTYDWPEGMPSDVPEFKYGTIIGVMESNSDAGRSYTVALENIEADSFDEYKSALEDNG</sequence>